<feature type="coiled-coil region" evidence="1">
    <location>
        <begin position="242"/>
        <end position="269"/>
    </location>
</feature>
<dbReference type="EMBL" id="VOIH02000002">
    <property type="protein sequence ID" value="KAF3453794.1"/>
    <property type="molecule type" value="Genomic_DNA"/>
</dbReference>
<keyword evidence="3" id="KW-1185">Reference proteome</keyword>
<comment type="caution">
    <text evidence="2">The sequence shown here is derived from an EMBL/GenBank/DDBJ whole genome shotgun (WGS) entry which is preliminary data.</text>
</comment>
<protein>
    <submittedName>
        <fullName evidence="2">Uncharacterized protein</fullName>
    </submittedName>
</protein>
<reference evidence="2" key="1">
    <citation type="submission" date="2020-03" db="EMBL/GenBank/DDBJ databases">
        <title>A high-quality chromosome-level genome assembly of a woody plant with both climbing and erect habits, Rhamnella rubrinervis.</title>
        <authorList>
            <person name="Lu Z."/>
            <person name="Yang Y."/>
            <person name="Zhu X."/>
            <person name="Sun Y."/>
        </authorList>
    </citation>
    <scope>NUCLEOTIDE SEQUENCE</scope>
    <source>
        <strain evidence="2">BYM</strain>
        <tissue evidence="2">Leaf</tissue>
    </source>
</reference>
<evidence type="ECO:0000313" key="3">
    <source>
        <dbReference type="Proteomes" id="UP000796880"/>
    </source>
</evidence>
<organism evidence="2 3">
    <name type="scientific">Rhamnella rubrinervis</name>
    <dbReference type="NCBI Taxonomy" id="2594499"/>
    <lineage>
        <taxon>Eukaryota</taxon>
        <taxon>Viridiplantae</taxon>
        <taxon>Streptophyta</taxon>
        <taxon>Embryophyta</taxon>
        <taxon>Tracheophyta</taxon>
        <taxon>Spermatophyta</taxon>
        <taxon>Magnoliopsida</taxon>
        <taxon>eudicotyledons</taxon>
        <taxon>Gunneridae</taxon>
        <taxon>Pentapetalae</taxon>
        <taxon>rosids</taxon>
        <taxon>fabids</taxon>
        <taxon>Rosales</taxon>
        <taxon>Rhamnaceae</taxon>
        <taxon>rhamnoid group</taxon>
        <taxon>Rhamneae</taxon>
        <taxon>Rhamnella</taxon>
    </lineage>
</organism>
<gene>
    <name evidence="2" type="ORF">FNV43_RR04235</name>
</gene>
<accession>A0A8K0HLG8</accession>
<keyword evidence="1" id="KW-0175">Coiled coil</keyword>
<dbReference type="AlphaFoldDB" id="A0A8K0HLG8"/>
<evidence type="ECO:0000313" key="2">
    <source>
        <dbReference type="EMBL" id="KAF3453794.1"/>
    </source>
</evidence>
<sequence length="320" mass="36780">MEDGASTAEFPTKESQQIRLTGNAPNEHQITNNQDGHVEEAENEGGGVEMENVEVPTSGGTKKMWNNKKHFINKEKTAKGENGRLHPPHMMRFVGNYSIEFVTEIGVTVRYYDKSHHTYNLLEESFEFNEDVIAMSALDAQMRRSFRTWRYRLYERVKKAHKEEDIAAIKPEHITEEEWMIFSTSLTIDEIFAKALPFKPTAFRGISVIPKPNKLQASLEVAGLRKILEEYKRGEKENNATYSKLLKKNQQLEVRLSKMEKKVKILLELHERQFDSFDRMVADMEGNNDTKNGDTSNQGKVDLDKNELEGCLASHGTYSF</sequence>
<name>A0A8K0HLG8_9ROSA</name>
<dbReference type="Proteomes" id="UP000796880">
    <property type="component" value="Unassembled WGS sequence"/>
</dbReference>
<evidence type="ECO:0000256" key="1">
    <source>
        <dbReference type="SAM" id="Coils"/>
    </source>
</evidence>
<proteinExistence type="predicted"/>